<evidence type="ECO:0000313" key="2">
    <source>
        <dbReference type="WBParaSite" id="L893_g20578.t1"/>
    </source>
</evidence>
<keyword evidence="1" id="KW-1185">Reference proteome</keyword>
<name>A0A1I7YX31_9BILA</name>
<organism evidence="1 2">
    <name type="scientific">Steinernema glaseri</name>
    <dbReference type="NCBI Taxonomy" id="37863"/>
    <lineage>
        <taxon>Eukaryota</taxon>
        <taxon>Metazoa</taxon>
        <taxon>Ecdysozoa</taxon>
        <taxon>Nematoda</taxon>
        <taxon>Chromadorea</taxon>
        <taxon>Rhabditida</taxon>
        <taxon>Tylenchina</taxon>
        <taxon>Panagrolaimomorpha</taxon>
        <taxon>Strongyloidoidea</taxon>
        <taxon>Steinernematidae</taxon>
        <taxon>Steinernema</taxon>
    </lineage>
</organism>
<protein>
    <submittedName>
        <fullName evidence="2">Integrin_alpha2 domain-containing protein</fullName>
    </submittedName>
</protein>
<proteinExistence type="predicted"/>
<accession>A0A1I7YX31</accession>
<evidence type="ECO:0000313" key="1">
    <source>
        <dbReference type="Proteomes" id="UP000095287"/>
    </source>
</evidence>
<dbReference type="WBParaSite" id="L893_g20578.t1">
    <property type="protein sequence ID" value="L893_g20578.t1"/>
    <property type="gene ID" value="L893_g20578"/>
</dbReference>
<sequence>MDSAVGLRVALQLHFTTVDGVVLNFTNMSITNQGNPCESFMVLVELELSLNPNSRTDYLNQDFLIEENPSDQALSNDT</sequence>
<dbReference type="AlphaFoldDB" id="A0A1I7YX31"/>
<reference evidence="2" key="1">
    <citation type="submission" date="2016-11" db="UniProtKB">
        <authorList>
            <consortium name="WormBaseParasite"/>
        </authorList>
    </citation>
    <scope>IDENTIFICATION</scope>
</reference>
<dbReference type="Proteomes" id="UP000095287">
    <property type="component" value="Unplaced"/>
</dbReference>